<sequence length="89" mass="10070">MNKYGFQIVVCCVGILLPIVFTLYFLWDIHQPKIGPVGDGKPNYPTFIQMVPAACCVLMGALNLPVAIMRYRQNKKAQTNDQRNEEPLD</sequence>
<keyword evidence="1" id="KW-0812">Transmembrane</keyword>
<evidence type="ECO:0000313" key="3">
    <source>
        <dbReference type="Proteomes" id="UP000479114"/>
    </source>
</evidence>
<organism evidence="2 3">
    <name type="scientific">Paenibacillus rhizovicinus</name>
    <dbReference type="NCBI Taxonomy" id="2704463"/>
    <lineage>
        <taxon>Bacteria</taxon>
        <taxon>Bacillati</taxon>
        <taxon>Bacillota</taxon>
        <taxon>Bacilli</taxon>
        <taxon>Bacillales</taxon>
        <taxon>Paenibacillaceae</taxon>
        <taxon>Paenibacillus</taxon>
    </lineage>
</organism>
<protein>
    <submittedName>
        <fullName evidence="2">Uncharacterized protein</fullName>
    </submittedName>
</protein>
<feature type="transmembrane region" description="Helical" evidence="1">
    <location>
        <begin position="7"/>
        <end position="27"/>
    </location>
</feature>
<keyword evidence="3" id="KW-1185">Reference proteome</keyword>
<feature type="transmembrane region" description="Helical" evidence="1">
    <location>
        <begin position="47"/>
        <end position="68"/>
    </location>
</feature>
<dbReference type="EMBL" id="CP048286">
    <property type="protein sequence ID" value="QHW33782.1"/>
    <property type="molecule type" value="Genomic_DNA"/>
</dbReference>
<gene>
    <name evidence="2" type="ORF">GZH47_25270</name>
</gene>
<dbReference type="AlphaFoldDB" id="A0A6C0PB35"/>
<reference evidence="2 3" key="1">
    <citation type="submission" date="2020-02" db="EMBL/GenBank/DDBJ databases">
        <title>Paenibacillus sp. nov., isolated from rhizosphere soil of tomato.</title>
        <authorList>
            <person name="Weon H.-Y."/>
            <person name="Lee S.A."/>
        </authorList>
    </citation>
    <scope>NUCLEOTIDE SEQUENCE [LARGE SCALE GENOMIC DNA]</scope>
    <source>
        <strain evidence="2 3">14171R-81</strain>
    </source>
</reference>
<dbReference type="Proteomes" id="UP000479114">
    <property type="component" value="Chromosome"/>
</dbReference>
<name>A0A6C0PB35_9BACL</name>
<evidence type="ECO:0000256" key="1">
    <source>
        <dbReference type="SAM" id="Phobius"/>
    </source>
</evidence>
<dbReference type="KEGG" id="prz:GZH47_25270"/>
<evidence type="ECO:0000313" key="2">
    <source>
        <dbReference type="EMBL" id="QHW33782.1"/>
    </source>
</evidence>
<keyword evidence="1" id="KW-1133">Transmembrane helix</keyword>
<proteinExistence type="predicted"/>
<accession>A0A6C0PB35</accession>
<keyword evidence="1" id="KW-0472">Membrane</keyword>
<dbReference type="RefSeq" id="WP_162643780.1">
    <property type="nucleotide sequence ID" value="NZ_CP048286.1"/>
</dbReference>